<dbReference type="Gene3D" id="1.10.287.130">
    <property type="match status" value="1"/>
</dbReference>
<name>A0A0U4W3R4_9BACT</name>
<evidence type="ECO:0000256" key="4">
    <source>
        <dbReference type="ARBA" id="ARBA00022679"/>
    </source>
</evidence>
<organism evidence="11 12">
    <name type="scientific">Caldimicrobium thiodismutans</name>
    <dbReference type="NCBI Taxonomy" id="1653476"/>
    <lineage>
        <taxon>Bacteria</taxon>
        <taxon>Pseudomonadati</taxon>
        <taxon>Thermodesulfobacteriota</taxon>
        <taxon>Thermodesulfobacteria</taxon>
        <taxon>Thermodesulfobacteriales</taxon>
        <taxon>Thermodesulfobacteriaceae</taxon>
        <taxon>Caldimicrobium</taxon>
    </lineage>
</organism>
<dbReference type="SUPFAM" id="SSF55874">
    <property type="entry name" value="ATPase domain of HSP90 chaperone/DNA topoisomerase II/histidine kinase"/>
    <property type="match status" value="1"/>
</dbReference>
<dbReference type="EC" id="2.7.13.3" evidence="2"/>
<keyword evidence="7" id="KW-0067">ATP-binding</keyword>
<dbReference type="PROSITE" id="PS50109">
    <property type="entry name" value="HIS_KIN"/>
    <property type="match status" value="1"/>
</dbReference>
<keyword evidence="9" id="KW-0812">Transmembrane</keyword>
<feature type="transmembrane region" description="Helical" evidence="9">
    <location>
        <begin position="170"/>
        <end position="189"/>
    </location>
</feature>
<dbReference type="PANTHER" id="PTHR43065">
    <property type="entry name" value="SENSOR HISTIDINE KINASE"/>
    <property type="match status" value="1"/>
</dbReference>
<dbReference type="CDD" id="cd00082">
    <property type="entry name" value="HisKA"/>
    <property type="match status" value="1"/>
</dbReference>
<dbReference type="InterPro" id="IPR003594">
    <property type="entry name" value="HATPase_dom"/>
</dbReference>
<evidence type="ECO:0000259" key="10">
    <source>
        <dbReference type="PROSITE" id="PS50109"/>
    </source>
</evidence>
<dbReference type="PRINTS" id="PR00344">
    <property type="entry name" value="BCTRLSENSOR"/>
</dbReference>
<dbReference type="GO" id="GO:0005524">
    <property type="term" value="F:ATP binding"/>
    <property type="evidence" value="ECO:0007669"/>
    <property type="project" value="UniProtKB-KW"/>
</dbReference>
<keyword evidence="9" id="KW-1133">Transmembrane helix</keyword>
<gene>
    <name evidence="11" type="ORF">THC_1372</name>
</gene>
<dbReference type="GO" id="GO:0000155">
    <property type="term" value="F:phosphorelay sensor kinase activity"/>
    <property type="evidence" value="ECO:0007669"/>
    <property type="project" value="InterPro"/>
</dbReference>
<evidence type="ECO:0000313" key="12">
    <source>
        <dbReference type="Proteomes" id="UP000068196"/>
    </source>
</evidence>
<dbReference type="Gene3D" id="3.30.565.10">
    <property type="entry name" value="Histidine kinase-like ATPase, C-terminal domain"/>
    <property type="match status" value="1"/>
</dbReference>
<accession>A0A0U4W3R4</accession>
<dbReference type="SMART" id="SM00387">
    <property type="entry name" value="HATPase_c"/>
    <property type="match status" value="1"/>
</dbReference>
<evidence type="ECO:0000256" key="6">
    <source>
        <dbReference type="ARBA" id="ARBA00022777"/>
    </source>
</evidence>
<evidence type="ECO:0000256" key="8">
    <source>
        <dbReference type="ARBA" id="ARBA00023012"/>
    </source>
</evidence>
<reference evidence="12" key="2">
    <citation type="journal article" date="2016" name="Int. J. Syst. Evol. Microbiol.">
        <title>Caldimicrobium thiodismutans sp. nov., a sulfur-disproportionating bacterium isolated from a hot spring.</title>
        <authorList>
            <person name="Kojima H."/>
            <person name="Umezawa K."/>
            <person name="Fukui M."/>
        </authorList>
    </citation>
    <scope>NUCLEOTIDE SEQUENCE [LARGE SCALE GENOMIC DNA]</scope>
    <source>
        <strain evidence="12">TF1</strain>
    </source>
</reference>
<keyword evidence="6 11" id="KW-0418">Kinase</keyword>
<sequence length="424" mass="47985">MINLKLFLRSLSFKLSLAIITIILFTSFTVGIVIFQGQKTFLEKELHKKGLYLSKLLSEQLIEPLLYEEKFTLYKTLETSFNAEPDYILFAEVFSLQGDPMVALFKEKPPQNLQPDILKNINTVSFKEFADHYEILSPIIAKNYGIIGYLRLGISYKTWKETLQEVHSKAFFTVFFITLLGILIALFITRKIIQPAQERMLRAEKLSALGQFASGLAHEIKNPLTSVKMLLQESIESQSPLEKRDLEIIEKELNRIDKIVKDFLSFARVNKRELKLVNLSELIGNVVELCRGEIEKAGIDLEIHSPLPPLEIYGDEDGLKQVIINLLLNSFQAINGKGGKIEIKLQKIGKQAKINIVDTGLGIPKRFLPHIFDPFFTTKKEGTGLGLSIVSRIVKEHRGKIEVFSEEGKGTNVEIILPLSGKSL</sequence>
<dbReference type="InterPro" id="IPR003661">
    <property type="entry name" value="HisK_dim/P_dom"/>
</dbReference>
<keyword evidence="5" id="KW-0547">Nucleotide-binding</keyword>
<evidence type="ECO:0000256" key="1">
    <source>
        <dbReference type="ARBA" id="ARBA00000085"/>
    </source>
</evidence>
<evidence type="ECO:0000256" key="5">
    <source>
        <dbReference type="ARBA" id="ARBA00022741"/>
    </source>
</evidence>
<feature type="domain" description="Histidine kinase" evidence="10">
    <location>
        <begin position="215"/>
        <end position="421"/>
    </location>
</feature>
<protein>
    <recommendedName>
        <fullName evidence="2">histidine kinase</fullName>
        <ecNumber evidence="2">2.7.13.3</ecNumber>
    </recommendedName>
</protein>
<dbReference type="InterPro" id="IPR036890">
    <property type="entry name" value="HATPase_C_sf"/>
</dbReference>
<dbReference type="EMBL" id="AP014945">
    <property type="protein sequence ID" value="BAU23738.1"/>
    <property type="molecule type" value="Genomic_DNA"/>
</dbReference>
<evidence type="ECO:0000256" key="7">
    <source>
        <dbReference type="ARBA" id="ARBA00022840"/>
    </source>
</evidence>
<dbReference type="SMART" id="SM00388">
    <property type="entry name" value="HisKA"/>
    <property type="match status" value="1"/>
</dbReference>
<proteinExistence type="predicted"/>
<dbReference type="Pfam" id="PF00512">
    <property type="entry name" value="HisKA"/>
    <property type="match status" value="1"/>
</dbReference>
<keyword evidence="4" id="KW-0808">Transferase</keyword>
<dbReference type="PANTHER" id="PTHR43065:SF10">
    <property type="entry name" value="PEROXIDE STRESS-ACTIVATED HISTIDINE KINASE MAK3"/>
    <property type="match status" value="1"/>
</dbReference>
<keyword evidence="12" id="KW-1185">Reference proteome</keyword>
<dbReference type="STRING" id="1653476.THC_1372"/>
<evidence type="ECO:0000313" key="11">
    <source>
        <dbReference type="EMBL" id="BAU23738.1"/>
    </source>
</evidence>
<dbReference type="KEGG" id="cthi:THC_1372"/>
<evidence type="ECO:0000256" key="9">
    <source>
        <dbReference type="SAM" id="Phobius"/>
    </source>
</evidence>
<evidence type="ECO:0000256" key="2">
    <source>
        <dbReference type="ARBA" id="ARBA00012438"/>
    </source>
</evidence>
<dbReference type="SUPFAM" id="SSF47384">
    <property type="entry name" value="Homodimeric domain of signal transducing histidine kinase"/>
    <property type="match status" value="1"/>
</dbReference>
<dbReference type="InterPro" id="IPR036097">
    <property type="entry name" value="HisK_dim/P_sf"/>
</dbReference>
<dbReference type="Proteomes" id="UP000068196">
    <property type="component" value="Chromosome"/>
</dbReference>
<reference evidence="11 12" key="1">
    <citation type="journal article" date="2016" name="Int. J. Syst. Evol. Microbiol.">
        <title>Caldimicrobium thiodismutans sp. nov., a sulfur-disproportionating bacterium isolated from a hot spring, and emended description of the genus Caldimicrobium.</title>
        <authorList>
            <person name="Kojima H."/>
            <person name="Umezawa K."/>
            <person name="Fukui M."/>
        </authorList>
    </citation>
    <scope>NUCLEOTIDE SEQUENCE [LARGE SCALE GENOMIC DNA]</scope>
    <source>
        <strain evidence="11 12">TF1</strain>
    </source>
</reference>
<dbReference type="InterPro" id="IPR004358">
    <property type="entry name" value="Sig_transdc_His_kin-like_C"/>
</dbReference>
<evidence type="ECO:0000256" key="3">
    <source>
        <dbReference type="ARBA" id="ARBA00022553"/>
    </source>
</evidence>
<keyword evidence="8" id="KW-0902">Two-component regulatory system</keyword>
<dbReference type="AlphaFoldDB" id="A0A0U4W3R4"/>
<keyword evidence="3" id="KW-0597">Phosphoprotein</keyword>
<dbReference type="Pfam" id="PF02518">
    <property type="entry name" value="HATPase_c"/>
    <property type="match status" value="1"/>
</dbReference>
<comment type="catalytic activity">
    <reaction evidence="1">
        <text>ATP + protein L-histidine = ADP + protein N-phospho-L-histidine.</text>
        <dbReference type="EC" id="2.7.13.3"/>
    </reaction>
</comment>
<keyword evidence="9" id="KW-0472">Membrane</keyword>
<feature type="transmembrane region" description="Helical" evidence="9">
    <location>
        <begin position="15"/>
        <end position="35"/>
    </location>
</feature>
<dbReference type="InterPro" id="IPR005467">
    <property type="entry name" value="His_kinase_dom"/>
</dbReference>